<dbReference type="EMBL" id="CALNXJ010000004">
    <property type="protein sequence ID" value="CAH3037597.1"/>
    <property type="molecule type" value="Genomic_DNA"/>
</dbReference>
<dbReference type="PANTHER" id="PTHR10117:SF54">
    <property type="entry name" value="TRANSIENT RECEPTOR POTENTIAL-GAMMA PROTEIN"/>
    <property type="match status" value="1"/>
</dbReference>
<feature type="transmembrane region" description="Helical" evidence="9">
    <location>
        <begin position="223"/>
        <end position="244"/>
    </location>
</feature>
<keyword evidence="5" id="KW-0406">Ion transport</keyword>
<evidence type="ECO:0000256" key="8">
    <source>
        <dbReference type="SAM" id="MobiDB-lite"/>
    </source>
</evidence>
<evidence type="ECO:0000256" key="6">
    <source>
        <dbReference type="ARBA" id="ARBA00023136"/>
    </source>
</evidence>
<feature type="transmembrane region" description="Helical" evidence="9">
    <location>
        <begin position="153"/>
        <end position="171"/>
    </location>
</feature>
<feature type="transmembrane region" description="Helical" evidence="9">
    <location>
        <begin position="409"/>
        <end position="428"/>
    </location>
</feature>
<feature type="transmembrane region" description="Helical" evidence="9">
    <location>
        <begin position="68"/>
        <end position="89"/>
    </location>
</feature>
<evidence type="ECO:0000313" key="12">
    <source>
        <dbReference type="Proteomes" id="UP001159428"/>
    </source>
</evidence>
<dbReference type="GO" id="GO:0070679">
    <property type="term" value="F:inositol 1,4,5 trisphosphate binding"/>
    <property type="evidence" value="ECO:0007669"/>
    <property type="project" value="TreeGrafter"/>
</dbReference>
<dbReference type="PRINTS" id="PR01097">
    <property type="entry name" value="TRNSRECEPTRP"/>
</dbReference>
<evidence type="ECO:0000256" key="9">
    <source>
        <dbReference type="SAM" id="Phobius"/>
    </source>
</evidence>
<protein>
    <recommendedName>
        <fullName evidence="10">Ion transport domain-containing protein</fullName>
    </recommendedName>
</protein>
<dbReference type="Proteomes" id="UP001159428">
    <property type="component" value="Unassembled WGS sequence"/>
</dbReference>
<organism evidence="11 12">
    <name type="scientific">Pocillopora meandrina</name>
    <dbReference type="NCBI Taxonomy" id="46732"/>
    <lineage>
        <taxon>Eukaryota</taxon>
        <taxon>Metazoa</taxon>
        <taxon>Cnidaria</taxon>
        <taxon>Anthozoa</taxon>
        <taxon>Hexacorallia</taxon>
        <taxon>Scleractinia</taxon>
        <taxon>Astrocoeniina</taxon>
        <taxon>Pocilloporidae</taxon>
        <taxon>Pocillopora</taxon>
    </lineage>
</organism>
<dbReference type="InterPro" id="IPR002153">
    <property type="entry name" value="TRPC_channel"/>
</dbReference>
<keyword evidence="4 9" id="KW-1133">Transmembrane helix</keyword>
<comment type="caution">
    <text evidence="11">The sequence shown here is derived from an EMBL/GenBank/DDBJ whole genome shotgun (WGS) entry which is preliminary data.</text>
</comment>
<name>A0AAU9VWS1_9CNID</name>
<evidence type="ECO:0000256" key="1">
    <source>
        <dbReference type="ARBA" id="ARBA00004141"/>
    </source>
</evidence>
<dbReference type="Pfam" id="PF00520">
    <property type="entry name" value="Ion_trans"/>
    <property type="match status" value="1"/>
</dbReference>
<proteinExistence type="predicted"/>
<accession>A0AAU9VWS1</accession>
<comment type="subcellular location">
    <subcellularLocation>
        <location evidence="1">Membrane</location>
        <topology evidence="1">Multi-pass membrane protein</topology>
    </subcellularLocation>
</comment>
<dbReference type="AlphaFoldDB" id="A0AAU9VWS1"/>
<gene>
    <name evidence="11" type="ORF">PMEA_00022212</name>
</gene>
<evidence type="ECO:0000313" key="11">
    <source>
        <dbReference type="EMBL" id="CAH3037597.1"/>
    </source>
</evidence>
<feature type="transmembrane region" description="Helical" evidence="9">
    <location>
        <begin position="264"/>
        <end position="287"/>
    </location>
</feature>
<dbReference type="GO" id="GO:0051480">
    <property type="term" value="P:regulation of cytosolic calcium ion concentration"/>
    <property type="evidence" value="ECO:0007669"/>
    <property type="project" value="TreeGrafter"/>
</dbReference>
<keyword evidence="12" id="KW-1185">Reference proteome</keyword>
<feature type="transmembrane region" description="Helical" evidence="9">
    <location>
        <begin position="123"/>
        <end position="141"/>
    </location>
</feature>
<dbReference type="GO" id="GO:0005886">
    <property type="term" value="C:plasma membrane"/>
    <property type="evidence" value="ECO:0007669"/>
    <property type="project" value="TreeGrafter"/>
</dbReference>
<dbReference type="GO" id="GO:0034703">
    <property type="term" value="C:cation channel complex"/>
    <property type="evidence" value="ECO:0007669"/>
    <property type="project" value="TreeGrafter"/>
</dbReference>
<feature type="domain" description="Ion transport" evidence="10">
    <location>
        <begin position="123"/>
        <end position="377"/>
    </location>
</feature>
<dbReference type="GO" id="GO:0015279">
    <property type="term" value="F:store-operated calcium channel activity"/>
    <property type="evidence" value="ECO:0007669"/>
    <property type="project" value="TreeGrafter"/>
</dbReference>
<dbReference type="InterPro" id="IPR005821">
    <property type="entry name" value="Ion_trans_dom"/>
</dbReference>
<feature type="region of interest" description="Disordered" evidence="8">
    <location>
        <begin position="447"/>
        <end position="481"/>
    </location>
</feature>
<keyword evidence="6 9" id="KW-0472">Membrane</keyword>
<feature type="compositionally biased region" description="Polar residues" evidence="8">
    <location>
        <begin position="468"/>
        <end position="481"/>
    </location>
</feature>
<sequence>MDIKGEGRLLKNNSNQHRSFIQSLSLLKSAVNKGRKKFVSSPRCQAILDAIIFYKMRDWQDKSMAKKIFWSLLQFVVILLLTPLFYVFARPPMKIWRSLSDIEWLACVEKLYEHPYNKFANHISFYIVFLCLLFASTFGFEHEYRTSTTGLSSIDYVVLVFLGGFLLQEIWEVSKQGFRIYISKWWNVVDTITFLTLLAAYIVWLVTWLSVYKEWQPRKNAFIVTDVLYASATVLAFFHLAHAFQVSSTLGPLQLSLYRMLKDVAKFLFIFLMLFIAFATGLIKIYSYYVASQAKLREEGESKFQDFHPYAEHENTFISLVWLLVGYVEEDKIRVDDPAFYLTQLFGRLGFLIYLVCTVIVALNMLIAMMNNSFDRVMGDEDKEWKFSRAQMWLEYIDKGNAIPVPFNLLYYIFYFCSFPIFLVYWMVRGDRRCNCNKKVNREERKGTVELQASPKPTRAEENVEEGNPQQVEQNVEQGTKDQTSGDSIACCICHGCFCCCKSETENKRKETSGDSIACCIFHGCFCYCKPETENKRKETSGYSFASCICDGCSCYCKPEIEYNRGEGRGKVIASCVKKYVNQMRNT</sequence>
<feature type="transmembrane region" description="Helical" evidence="9">
    <location>
        <begin position="351"/>
        <end position="370"/>
    </location>
</feature>
<reference evidence="11 12" key="1">
    <citation type="submission" date="2022-05" db="EMBL/GenBank/DDBJ databases">
        <authorList>
            <consortium name="Genoscope - CEA"/>
            <person name="William W."/>
        </authorList>
    </citation>
    <scope>NUCLEOTIDE SEQUENCE [LARGE SCALE GENOMIC DNA]</scope>
</reference>
<evidence type="ECO:0000256" key="4">
    <source>
        <dbReference type="ARBA" id="ARBA00022989"/>
    </source>
</evidence>
<feature type="transmembrane region" description="Helical" evidence="9">
    <location>
        <begin position="191"/>
        <end position="211"/>
    </location>
</feature>
<evidence type="ECO:0000256" key="3">
    <source>
        <dbReference type="ARBA" id="ARBA00022692"/>
    </source>
</evidence>
<keyword evidence="3 9" id="KW-0812">Transmembrane</keyword>
<evidence type="ECO:0000256" key="2">
    <source>
        <dbReference type="ARBA" id="ARBA00022448"/>
    </source>
</evidence>
<evidence type="ECO:0000256" key="5">
    <source>
        <dbReference type="ARBA" id="ARBA00023065"/>
    </source>
</evidence>
<evidence type="ECO:0000256" key="7">
    <source>
        <dbReference type="ARBA" id="ARBA00023303"/>
    </source>
</evidence>
<evidence type="ECO:0000259" key="10">
    <source>
        <dbReference type="Pfam" id="PF00520"/>
    </source>
</evidence>
<keyword evidence="2" id="KW-0813">Transport</keyword>
<keyword evidence="7" id="KW-0407">Ion channel</keyword>
<dbReference type="PANTHER" id="PTHR10117">
    <property type="entry name" value="TRANSIENT RECEPTOR POTENTIAL CHANNEL"/>
    <property type="match status" value="1"/>
</dbReference>